<dbReference type="Gene3D" id="3.30.465.10">
    <property type="match status" value="1"/>
</dbReference>
<comment type="caution">
    <text evidence="19">Lacks conserved residue(s) required for the propagation of feature annotation.</text>
</comment>
<comment type="subcellular location">
    <subcellularLocation>
        <location evidence="3 19">Cytoplasm</location>
    </subcellularLocation>
</comment>
<dbReference type="EMBL" id="ATFF01000006">
    <property type="protein sequence ID" value="EPF30487.1"/>
    <property type="molecule type" value="Genomic_DNA"/>
</dbReference>
<evidence type="ECO:0000256" key="9">
    <source>
        <dbReference type="ARBA" id="ARBA00022630"/>
    </source>
</evidence>
<sequence length="322" mass="35526">MNTNLRKIAEICNTSSDFRGKIIYGESMADHTTFKVGGDARVFAQPDDEKSCMFVLGLLRENRVPFFILGGGSNIVVADEGLEGCILCTKALNALRLQDDVLYCGAGTSFDEVTDFCIAHGLSGLENFAGLPGTVGGAVYMNARCYEKSISDVLLFADYAVPEDDEARRYTMNETDWDYKKSPFMARCAEQRPCLILSAAFKVEKGEASLIEQKCRGFIKDREEKGHFRYPCAGSVFKNNRAFGKPSGKIIDEALLRGTRRGNAQVAPWHGNFIVNTGGASADSIKELVQYVQSEVKKRTGFSLECEIIFIDNSLLGFYTIP</sequence>
<keyword evidence="11 19" id="KW-0521">NADP</keyword>
<dbReference type="Proteomes" id="UP000014541">
    <property type="component" value="Unassembled WGS sequence"/>
</dbReference>
<dbReference type="GO" id="GO:0071949">
    <property type="term" value="F:FAD binding"/>
    <property type="evidence" value="ECO:0007669"/>
    <property type="project" value="InterPro"/>
</dbReference>
<name>S3KE45_TREMA</name>
<dbReference type="eggNOG" id="COG0812">
    <property type="taxonomic scope" value="Bacteria"/>
</dbReference>
<feature type="active site" evidence="19">
    <location>
        <position position="307"/>
    </location>
</feature>
<keyword evidence="15 19" id="KW-0131">Cell cycle</keyword>
<dbReference type="SUPFAM" id="SSF56176">
    <property type="entry name" value="FAD-binding/transporter-associated domain-like"/>
    <property type="match status" value="1"/>
</dbReference>
<evidence type="ECO:0000256" key="5">
    <source>
        <dbReference type="ARBA" id="ARBA00012518"/>
    </source>
</evidence>
<dbReference type="InterPro" id="IPR016167">
    <property type="entry name" value="FAD-bd_PCMH_sub1"/>
</dbReference>
<evidence type="ECO:0000256" key="10">
    <source>
        <dbReference type="ARBA" id="ARBA00022827"/>
    </source>
</evidence>
<comment type="pathway">
    <text evidence="4 19">Cell wall biogenesis; peptidoglycan biosynthesis.</text>
</comment>
<evidence type="ECO:0000256" key="11">
    <source>
        <dbReference type="ARBA" id="ARBA00022857"/>
    </source>
</evidence>
<evidence type="ECO:0000313" key="21">
    <source>
        <dbReference type="EMBL" id="EPF30487.1"/>
    </source>
</evidence>
<dbReference type="InterPro" id="IPR016166">
    <property type="entry name" value="FAD-bd_PCMH"/>
</dbReference>
<evidence type="ECO:0000256" key="2">
    <source>
        <dbReference type="ARBA" id="ARBA00003921"/>
    </source>
</evidence>
<dbReference type="GO" id="GO:0008360">
    <property type="term" value="P:regulation of cell shape"/>
    <property type="evidence" value="ECO:0007669"/>
    <property type="project" value="UniProtKB-KW"/>
</dbReference>
<dbReference type="UniPathway" id="UPA00219"/>
<evidence type="ECO:0000256" key="17">
    <source>
        <dbReference type="ARBA" id="ARBA00031026"/>
    </source>
</evidence>
<dbReference type="InterPro" id="IPR036318">
    <property type="entry name" value="FAD-bd_PCMH-like_sf"/>
</dbReference>
<dbReference type="GO" id="GO:0071555">
    <property type="term" value="P:cell wall organization"/>
    <property type="evidence" value="ECO:0007669"/>
    <property type="project" value="UniProtKB-KW"/>
</dbReference>
<evidence type="ECO:0000256" key="16">
    <source>
        <dbReference type="ARBA" id="ARBA00023316"/>
    </source>
</evidence>
<comment type="similarity">
    <text evidence="19">Belongs to the MurB family.</text>
</comment>
<dbReference type="Pfam" id="PF01565">
    <property type="entry name" value="FAD_binding_4"/>
    <property type="match status" value="1"/>
</dbReference>
<evidence type="ECO:0000256" key="13">
    <source>
        <dbReference type="ARBA" id="ARBA00022984"/>
    </source>
</evidence>
<keyword evidence="16 19" id="KW-0961">Cell wall biogenesis/degradation</keyword>
<dbReference type="Pfam" id="PF02873">
    <property type="entry name" value="MurB_C"/>
    <property type="match status" value="1"/>
</dbReference>
<dbReference type="RefSeq" id="WP_016525098.1">
    <property type="nucleotide sequence ID" value="NZ_KE332518.1"/>
</dbReference>
<dbReference type="PATRIC" id="fig|1125699.3.peg.818"/>
<dbReference type="InterPro" id="IPR016169">
    <property type="entry name" value="FAD-bd_PCMH_sub2"/>
</dbReference>
<dbReference type="NCBIfam" id="TIGR00179">
    <property type="entry name" value="murB"/>
    <property type="match status" value="1"/>
</dbReference>
<keyword evidence="13 19" id="KW-0573">Peptidoglycan synthesis</keyword>
<evidence type="ECO:0000256" key="15">
    <source>
        <dbReference type="ARBA" id="ARBA00023306"/>
    </source>
</evidence>
<evidence type="ECO:0000313" key="22">
    <source>
        <dbReference type="Proteomes" id="UP000014541"/>
    </source>
</evidence>
<dbReference type="InterPro" id="IPR011601">
    <property type="entry name" value="MurB_C"/>
</dbReference>
<keyword evidence="10 19" id="KW-0274">FAD</keyword>
<comment type="caution">
    <text evidence="21">The sequence shown here is derived from an EMBL/GenBank/DDBJ whole genome shotgun (WGS) entry which is preliminary data.</text>
</comment>
<protein>
    <recommendedName>
        <fullName evidence="6 19">UDP-N-acetylenolpyruvoylglucosamine reductase</fullName>
        <ecNumber evidence="5 19">1.3.1.98</ecNumber>
    </recommendedName>
    <alternativeName>
        <fullName evidence="17 19">UDP-N-acetylmuramate dehydrogenase</fullName>
    </alternativeName>
</protein>
<dbReference type="HOGENOM" id="CLU_035304_1_1_12"/>
<dbReference type="NCBIfam" id="NF010480">
    <property type="entry name" value="PRK13905.1"/>
    <property type="match status" value="1"/>
</dbReference>
<dbReference type="PANTHER" id="PTHR21071">
    <property type="entry name" value="UDP-N-ACETYLENOLPYRUVOYLGLUCOSAMINE REDUCTASE"/>
    <property type="match status" value="1"/>
</dbReference>
<feature type="domain" description="FAD-binding PCMH-type" evidence="20">
    <location>
        <begin position="35"/>
        <end position="206"/>
    </location>
</feature>
<organism evidence="21 22">
    <name type="scientific">Treponema maltophilum ATCC 51939</name>
    <dbReference type="NCBI Taxonomy" id="1125699"/>
    <lineage>
        <taxon>Bacteria</taxon>
        <taxon>Pseudomonadati</taxon>
        <taxon>Spirochaetota</taxon>
        <taxon>Spirochaetia</taxon>
        <taxon>Spirochaetales</taxon>
        <taxon>Treponemataceae</taxon>
        <taxon>Treponema</taxon>
    </lineage>
</organism>
<dbReference type="STRING" id="1125699.HMPREF9194_00804"/>
<evidence type="ECO:0000256" key="8">
    <source>
        <dbReference type="ARBA" id="ARBA00022618"/>
    </source>
</evidence>
<evidence type="ECO:0000256" key="3">
    <source>
        <dbReference type="ARBA" id="ARBA00004496"/>
    </source>
</evidence>
<evidence type="ECO:0000256" key="19">
    <source>
        <dbReference type="HAMAP-Rule" id="MF_00037"/>
    </source>
</evidence>
<evidence type="ECO:0000256" key="6">
    <source>
        <dbReference type="ARBA" id="ARBA00015188"/>
    </source>
</evidence>
<comment type="catalytic activity">
    <reaction evidence="18 19">
        <text>UDP-N-acetyl-alpha-D-muramate + NADP(+) = UDP-N-acetyl-3-O-(1-carboxyvinyl)-alpha-D-glucosamine + NADPH + H(+)</text>
        <dbReference type="Rhea" id="RHEA:12248"/>
        <dbReference type="ChEBI" id="CHEBI:15378"/>
        <dbReference type="ChEBI" id="CHEBI:57783"/>
        <dbReference type="ChEBI" id="CHEBI:58349"/>
        <dbReference type="ChEBI" id="CHEBI:68483"/>
        <dbReference type="ChEBI" id="CHEBI:70757"/>
        <dbReference type="EC" id="1.3.1.98"/>
    </reaction>
</comment>
<evidence type="ECO:0000256" key="1">
    <source>
        <dbReference type="ARBA" id="ARBA00001974"/>
    </source>
</evidence>
<keyword evidence="9 19" id="KW-0285">Flavoprotein</keyword>
<keyword evidence="14 19" id="KW-0560">Oxidoreductase</keyword>
<evidence type="ECO:0000256" key="14">
    <source>
        <dbReference type="ARBA" id="ARBA00023002"/>
    </source>
</evidence>
<evidence type="ECO:0000256" key="18">
    <source>
        <dbReference type="ARBA" id="ARBA00048914"/>
    </source>
</evidence>
<dbReference type="HAMAP" id="MF_00037">
    <property type="entry name" value="MurB"/>
    <property type="match status" value="1"/>
</dbReference>
<dbReference type="SUPFAM" id="SSF56194">
    <property type="entry name" value="Uridine diphospho-N-Acetylenolpyruvylglucosamine reductase, MurB, C-terminal domain"/>
    <property type="match status" value="1"/>
</dbReference>
<evidence type="ECO:0000256" key="4">
    <source>
        <dbReference type="ARBA" id="ARBA00004752"/>
    </source>
</evidence>
<dbReference type="AlphaFoldDB" id="S3KE45"/>
<dbReference type="InterPro" id="IPR006094">
    <property type="entry name" value="Oxid_FAD_bind_N"/>
</dbReference>
<evidence type="ECO:0000256" key="12">
    <source>
        <dbReference type="ARBA" id="ARBA00022960"/>
    </source>
</evidence>
<dbReference type="OrthoDB" id="9804753at2"/>
<dbReference type="GO" id="GO:0008762">
    <property type="term" value="F:UDP-N-acetylmuramate dehydrogenase activity"/>
    <property type="evidence" value="ECO:0007669"/>
    <property type="project" value="UniProtKB-UniRule"/>
</dbReference>
<dbReference type="PROSITE" id="PS51387">
    <property type="entry name" value="FAD_PCMH"/>
    <property type="match status" value="1"/>
</dbReference>
<accession>S3KE45</accession>
<gene>
    <name evidence="19" type="primary">murB</name>
    <name evidence="21" type="ORF">HMPREF9194_00804</name>
</gene>
<evidence type="ECO:0000259" key="20">
    <source>
        <dbReference type="PROSITE" id="PS51387"/>
    </source>
</evidence>
<dbReference type="EC" id="1.3.1.98" evidence="5 19"/>
<reference evidence="21 22" key="1">
    <citation type="submission" date="2013-04" db="EMBL/GenBank/DDBJ databases">
        <title>The Genome Sequence of Treponema maltophilum ATCC 51939.</title>
        <authorList>
            <consortium name="The Broad Institute Genomics Platform"/>
            <person name="Earl A."/>
            <person name="Ward D."/>
            <person name="Feldgarden M."/>
            <person name="Gevers D."/>
            <person name="Leonetti C."/>
            <person name="Blanton J.M."/>
            <person name="Dewhirst F.E."/>
            <person name="Izard J."/>
            <person name="Walker B."/>
            <person name="Young S."/>
            <person name="Zeng Q."/>
            <person name="Gargeya S."/>
            <person name="Fitzgerald M."/>
            <person name="Haas B."/>
            <person name="Abouelleil A."/>
            <person name="Allen A.W."/>
            <person name="Alvarado L."/>
            <person name="Arachchi H.M."/>
            <person name="Berlin A.M."/>
            <person name="Chapman S.B."/>
            <person name="Gainer-Dewar J."/>
            <person name="Goldberg J."/>
            <person name="Griggs A."/>
            <person name="Gujja S."/>
            <person name="Hansen M."/>
            <person name="Howarth C."/>
            <person name="Imamovic A."/>
            <person name="Ireland A."/>
            <person name="Larimer J."/>
            <person name="McCowan C."/>
            <person name="Murphy C."/>
            <person name="Pearson M."/>
            <person name="Poon T.W."/>
            <person name="Priest M."/>
            <person name="Roberts A."/>
            <person name="Saif S."/>
            <person name="Shea T."/>
            <person name="Sisk P."/>
            <person name="Sykes S."/>
            <person name="Wortman J."/>
            <person name="Nusbaum C."/>
            <person name="Birren B."/>
        </authorList>
    </citation>
    <scope>NUCLEOTIDE SEQUENCE [LARGE SCALE GENOMIC DNA]</scope>
    <source>
        <strain evidence="21 22">ATCC 51939</strain>
    </source>
</reference>
<dbReference type="PANTHER" id="PTHR21071:SF4">
    <property type="entry name" value="UDP-N-ACETYLENOLPYRUVOYLGLUCOSAMINE REDUCTASE"/>
    <property type="match status" value="1"/>
</dbReference>
<dbReference type="GO" id="GO:0051301">
    <property type="term" value="P:cell division"/>
    <property type="evidence" value="ECO:0007669"/>
    <property type="project" value="UniProtKB-KW"/>
</dbReference>
<comment type="function">
    <text evidence="2 19">Cell wall formation.</text>
</comment>
<dbReference type="GO" id="GO:0009252">
    <property type="term" value="P:peptidoglycan biosynthetic process"/>
    <property type="evidence" value="ECO:0007669"/>
    <property type="project" value="UniProtKB-UniRule"/>
</dbReference>
<dbReference type="Gene3D" id="3.90.78.10">
    <property type="entry name" value="UDP-N-acetylenolpyruvoylglucosamine reductase, C-terminal domain"/>
    <property type="match status" value="1"/>
</dbReference>
<comment type="cofactor">
    <cofactor evidence="1 19">
        <name>FAD</name>
        <dbReference type="ChEBI" id="CHEBI:57692"/>
    </cofactor>
</comment>
<proteinExistence type="inferred from homology"/>
<keyword evidence="8 19" id="KW-0132">Cell division</keyword>
<keyword evidence="7 19" id="KW-0963">Cytoplasm</keyword>
<dbReference type="Gene3D" id="3.30.43.10">
    <property type="entry name" value="Uridine Diphospho-n-acetylenolpyruvylglucosamine Reductase, domain 2"/>
    <property type="match status" value="1"/>
</dbReference>
<keyword evidence="12 19" id="KW-0133">Cell shape</keyword>
<feature type="active site" description="Proton donor" evidence="19">
    <location>
        <position position="235"/>
    </location>
</feature>
<keyword evidence="22" id="KW-1185">Reference proteome</keyword>
<evidence type="ECO:0000256" key="7">
    <source>
        <dbReference type="ARBA" id="ARBA00022490"/>
    </source>
</evidence>
<dbReference type="InterPro" id="IPR036635">
    <property type="entry name" value="MurB_C_sf"/>
</dbReference>
<dbReference type="GO" id="GO:0005829">
    <property type="term" value="C:cytosol"/>
    <property type="evidence" value="ECO:0007669"/>
    <property type="project" value="TreeGrafter"/>
</dbReference>
<dbReference type="InterPro" id="IPR003170">
    <property type="entry name" value="MurB"/>
</dbReference>